<dbReference type="InterPro" id="IPR021099">
    <property type="entry name" value="PORR_domain"/>
</dbReference>
<dbReference type="InterPro" id="IPR045040">
    <property type="entry name" value="PORR_fam"/>
</dbReference>
<dbReference type="AlphaFoldDB" id="A0AAV1X8K3"/>
<dbReference type="EMBL" id="CAXHTB010000013">
    <property type="protein sequence ID" value="CAL0318061.1"/>
    <property type="molecule type" value="Genomic_DNA"/>
</dbReference>
<dbReference type="Proteomes" id="UP001497480">
    <property type="component" value="Unassembled WGS sequence"/>
</dbReference>
<keyword evidence="3" id="KW-1185">Reference proteome</keyword>
<evidence type="ECO:0000313" key="3">
    <source>
        <dbReference type="Proteomes" id="UP001497480"/>
    </source>
</evidence>
<comment type="caution">
    <text evidence="2">The sequence shown here is derived from an EMBL/GenBank/DDBJ whole genome shotgun (WGS) entry which is preliminary data.</text>
</comment>
<protein>
    <recommendedName>
        <fullName evidence="1">PORR domain-containing protein</fullName>
    </recommendedName>
</protein>
<dbReference type="GO" id="GO:0003723">
    <property type="term" value="F:RNA binding"/>
    <property type="evidence" value="ECO:0007669"/>
    <property type="project" value="InterPro"/>
</dbReference>
<evidence type="ECO:0000313" key="2">
    <source>
        <dbReference type="EMBL" id="CAL0318061.1"/>
    </source>
</evidence>
<name>A0AAV1X8K3_LUPLU</name>
<gene>
    <name evidence="2" type="ORF">LLUT_LOCUS19121</name>
</gene>
<proteinExistence type="predicted"/>
<reference evidence="2 3" key="1">
    <citation type="submission" date="2024-03" db="EMBL/GenBank/DDBJ databases">
        <authorList>
            <person name="Martinez-Hernandez J."/>
        </authorList>
    </citation>
    <scope>NUCLEOTIDE SEQUENCE [LARGE SCALE GENOMIC DNA]</scope>
</reference>
<evidence type="ECO:0000259" key="1">
    <source>
        <dbReference type="Pfam" id="PF11955"/>
    </source>
</evidence>
<dbReference type="PANTHER" id="PTHR31476">
    <property type="entry name" value="PROTEIN WHAT'S THIS FACTOR 1 HOMOLOG, CHLOROPLASTIC"/>
    <property type="match status" value="1"/>
</dbReference>
<dbReference type="Pfam" id="PF11955">
    <property type="entry name" value="PORR"/>
    <property type="match status" value="1"/>
</dbReference>
<dbReference type="PANTHER" id="PTHR31476:SF4">
    <property type="entry name" value="PROTEIN WHAT'S THIS FACTOR 1 HOMOLOG, CHLOROPLASTIC"/>
    <property type="match status" value="1"/>
</dbReference>
<feature type="domain" description="PORR" evidence="1">
    <location>
        <begin position="84"/>
        <end position="412"/>
    </location>
</feature>
<organism evidence="2 3">
    <name type="scientific">Lupinus luteus</name>
    <name type="common">European yellow lupine</name>
    <dbReference type="NCBI Taxonomy" id="3873"/>
    <lineage>
        <taxon>Eukaryota</taxon>
        <taxon>Viridiplantae</taxon>
        <taxon>Streptophyta</taxon>
        <taxon>Embryophyta</taxon>
        <taxon>Tracheophyta</taxon>
        <taxon>Spermatophyta</taxon>
        <taxon>Magnoliopsida</taxon>
        <taxon>eudicotyledons</taxon>
        <taxon>Gunneridae</taxon>
        <taxon>Pentapetalae</taxon>
        <taxon>rosids</taxon>
        <taxon>fabids</taxon>
        <taxon>Fabales</taxon>
        <taxon>Fabaceae</taxon>
        <taxon>Papilionoideae</taxon>
        <taxon>50 kb inversion clade</taxon>
        <taxon>genistoids sensu lato</taxon>
        <taxon>core genistoids</taxon>
        <taxon>Genisteae</taxon>
        <taxon>Lupinus</taxon>
    </lineage>
</organism>
<sequence>MEPRFLFPSLKPSYFSPLPLFDSNSFLLLKKSKLYMKPHYSLSLQNSQFFGTSLVLSHGNVNLIKTRNFHAPIWPIKVAMKRRRDNSFENVAQRDKRLRFVLKLRRILLRERDRTMSIKDLGRYKAQLGTLRKRQFVDMLKKFPAVFQIMDEGLYSLKFKMTPEAEKLYLEELKIRSEMEELLVMKLRKLLMMSIEKRILLKKITHLRTDFGLPQGFHETICYGYPQYFRVVVTGRGPALELTHWDAELAASAAELSLEETRIKEENDLLMERPERFNREKFLKGLKLSSGEIRRIMQFGDMPYISPYSDFSSVRSGTKVNEKHDCGVVHEILSLTVEKQTLVDNLSHFREEFGLSQQVREMLLRHPDMFYVSLKGEMDCVFLREAYHGSKLIEKDPLMHIKEKLRSLVAVSHQNEDALEKNDSRKYGSGEEEGEWSDAYNFVSDERFEHYDTDDDWRHQEDDTPPNFFEDVETLDIGQESSFLFP</sequence>
<accession>A0AAV1X8K3</accession>